<dbReference type="Gene3D" id="3.20.20.300">
    <property type="entry name" value="Glycoside hydrolase, family 3, N-terminal domain"/>
    <property type="match status" value="1"/>
</dbReference>
<dbReference type="InterPro" id="IPR036962">
    <property type="entry name" value="Glyco_hydro_3_N_sf"/>
</dbReference>
<proteinExistence type="inferred from homology"/>
<evidence type="ECO:0000256" key="5">
    <source>
        <dbReference type="ARBA" id="ARBA00023295"/>
    </source>
</evidence>
<evidence type="ECO:0000313" key="8">
    <source>
        <dbReference type="Proteomes" id="UP001156666"/>
    </source>
</evidence>
<dbReference type="GO" id="GO:0005975">
    <property type="term" value="P:carbohydrate metabolic process"/>
    <property type="evidence" value="ECO:0007669"/>
    <property type="project" value="InterPro"/>
</dbReference>
<protein>
    <recommendedName>
        <fullName evidence="3">beta-N-acetylhexosaminidase</fullName>
        <ecNumber evidence="3">3.2.1.52</ecNumber>
    </recommendedName>
</protein>
<dbReference type="PANTHER" id="PTHR30480:SF13">
    <property type="entry name" value="BETA-HEXOSAMINIDASE"/>
    <property type="match status" value="1"/>
</dbReference>
<dbReference type="InterPro" id="IPR050226">
    <property type="entry name" value="NagZ_Beta-hexosaminidase"/>
</dbReference>
<accession>A0AA37SQB8</accession>
<keyword evidence="8" id="KW-1185">Reference proteome</keyword>
<evidence type="ECO:0000313" key="7">
    <source>
        <dbReference type="EMBL" id="GLR17409.1"/>
    </source>
</evidence>
<feature type="domain" description="Glycoside hydrolase family 3 N-terminal" evidence="6">
    <location>
        <begin position="2"/>
        <end position="331"/>
    </location>
</feature>
<dbReference type="SUPFAM" id="SSF51445">
    <property type="entry name" value="(Trans)glycosidases"/>
    <property type="match status" value="1"/>
</dbReference>
<evidence type="ECO:0000259" key="6">
    <source>
        <dbReference type="Pfam" id="PF00933"/>
    </source>
</evidence>
<name>A0AA37SQB8_9BACT</name>
<comment type="caution">
    <text evidence="7">The sequence shown here is derived from an EMBL/GenBank/DDBJ whole genome shotgun (WGS) entry which is preliminary data.</text>
</comment>
<keyword evidence="5" id="KW-0326">Glycosidase</keyword>
<dbReference type="InterPro" id="IPR001764">
    <property type="entry name" value="Glyco_hydro_3_N"/>
</dbReference>
<dbReference type="GO" id="GO:0004563">
    <property type="term" value="F:beta-N-acetylhexosaminidase activity"/>
    <property type="evidence" value="ECO:0007669"/>
    <property type="project" value="UniProtKB-EC"/>
</dbReference>
<reference evidence="7" key="2">
    <citation type="submission" date="2023-01" db="EMBL/GenBank/DDBJ databases">
        <title>Draft genome sequence of Portibacter lacus strain NBRC 108769.</title>
        <authorList>
            <person name="Sun Q."/>
            <person name="Mori K."/>
        </authorList>
    </citation>
    <scope>NUCLEOTIDE SEQUENCE</scope>
    <source>
        <strain evidence="7">NBRC 108769</strain>
    </source>
</reference>
<dbReference type="EC" id="3.2.1.52" evidence="3"/>
<organism evidence="7 8">
    <name type="scientific">Portibacter lacus</name>
    <dbReference type="NCBI Taxonomy" id="1099794"/>
    <lineage>
        <taxon>Bacteria</taxon>
        <taxon>Pseudomonadati</taxon>
        <taxon>Bacteroidota</taxon>
        <taxon>Saprospiria</taxon>
        <taxon>Saprospirales</taxon>
        <taxon>Haliscomenobacteraceae</taxon>
        <taxon>Portibacter</taxon>
    </lineage>
</organism>
<evidence type="ECO:0000256" key="4">
    <source>
        <dbReference type="ARBA" id="ARBA00022801"/>
    </source>
</evidence>
<comment type="catalytic activity">
    <reaction evidence="1">
        <text>Hydrolysis of terminal non-reducing N-acetyl-D-hexosamine residues in N-acetyl-beta-D-hexosaminides.</text>
        <dbReference type="EC" id="3.2.1.52"/>
    </reaction>
</comment>
<dbReference type="Proteomes" id="UP001156666">
    <property type="component" value="Unassembled WGS sequence"/>
</dbReference>
<keyword evidence="4 7" id="KW-0378">Hydrolase</keyword>
<dbReference type="EMBL" id="BSOH01000011">
    <property type="protein sequence ID" value="GLR17409.1"/>
    <property type="molecule type" value="Genomic_DNA"/>
</dbReference>
<dbReference type="Pfam" id="PF00933">
    <property type="entry name" value="Glyco_hydro_3"/>
    <property type="match status" value="1"/>
</dbReference>
<dbReference type="GO" id="GO:0009254">
    <property type="term" value="P:peptidoglycan turnover"/>
    <property type="evidence" value="ECO:0007669"/>
    <property type="project" value="TreeGrafter"/>
</dbReference>
<sequence length="337" mass="37725">MIGQMIMIGFRGMNIDEVSESVKTSIKDEKVGGIILFDYDVVKKEAKRNISSPGQLKTLIADIQNLSDTPLFMAVDQEGGRVNRLKTKYGFPKSVSNKYLGTLDDVDSTKFYAHQNADLLSRMGFNVNFAPDVDLEINPTNPVIGKIERSYGPDVETVTKHAGIWIDEHNKKSIISVLKHFPGHGSSDADSHLGVTDITKYWSEIELEPFKALAPKKRVAIMTAHVLNTNLDSVPATLSEKIIKKILREDWEFDGLLFSDDLHMAAVNAMYDFDNIIEMSLNAGVDVFVFGNNLKYDEDIPNKVIESVSKMVKSGAIEESRIKASYDRIMREKAFLN</sequence>
<dbReference type="AlphaFoldDB" id="A0AA37SQB8"/>
<dbReference type="InterPro" id="IPR017853">
    <property type="entry name" value="GH"/>
</dbReference>
<dbReference type="PANTHER" id="PTHR30480">
    <property type="entry name" value="BETA-HEXOSAMINIDASE-RELATED"/>
    <property type="match status" value="1"/>
</dbReference>
<evidence type="ECO:0000256" key="2">
    <source>
        <dbReference type="ARBA" id="ARBA00005336"/>
    </source>
</evidence>
<comment type="similarity">
    <text evidence="2">Belongs to the glycosyl hydrolase 3 family.</text>
</comment>
<gene>
    <name evidence="7" type="ORF">GCM10007940_20240</name>
</gene>
<evidence type="ECO:0000256" key="1">
    <source>
        <dbReference type="ARBA" id="ARBA00001231"/>
    </source>
</evidence>
<evidence type="ECO:0000256" key="3">
    <source>
        <dbReference type="ARBA" id="ARBA00012663"/>
    </source>
</evidence>
<reference evidence="7" key="1">
    <citation type="journal article" date="2014" name="Int. J. Syst. Evol. Microbiol.">
        <title>Complete genome sequence of Corynebacterium casei LMG S-19264T (=DSM 44701T), isolated from a smear-ripened cheese.</title>
        <authorList>
            <consortium name="US DOE Joint Genome Institute (JGI-PGF)"/>
            <person name="Walter F."/>
            <person name="Albersmeier A."/>
            <person name="Kalinowski J."/>
            <person name="Ruckert C."/>
        </authorList>
    </citation>
    <scope>NUCLEOTIDE SEQUENCE</scope>
    <source>
        <strain evidence="7">NBRC 108769</strain>
    </source>
</reference>